<evidence type="ECO:0000313" key="1">
    <source>
        <dbReference type="EMBL" id="KRG38867.1"/>
    </source>
</evidence>
<organism evidence="1 2">
    <name type="scientific">Stenotrophomonas pictorum JCM 9942</name>
    <dbReference type="NCBI Taxonomy" id="1236960"/>
    <lineage>
        <taxon>Bacteria</taxon>
        <taxon>Pseudomonadati</taxon>
        <taxon>Pseudomonadota</taxon>
        <taxon>Gammaproteobacteria</taxon>
        <taxon>Lysobacterales</taxon>
        <taxon>Lysobacteraceae</taxon>
        <taxon>Stenotrophomonas</taxon>
    </lineage>
</organism>
<dbReference type="EMBL" id="LLXS01000050">
    <property type="protein sequence ID" value="KRG38867.1"/>
    <property type="molecule type" value="Genomic_DNA"/>
</dbReference>
<proteinExistence type="predicted"/>
<protein>
    <submittedName>
        <fullName evidence="1">Uncharacterized protein</fullName>
    </submittedName>
</protein>
<keyword evidence="2" id="KW-1185">Reference proteome</keyword>
<evidence type="ECO:0000313" key="2">
    <source>
        <dbReference type="Proteomes" id="UP000050836"/>
    </source>
</evidence>
<dbReference type="Proteomes" id="UP000050836">
    <property type="component" value="Unassembled WGS sequence"/>
</dbReference>
<gene>
    <name evidence="1" type="ORF">ARC78_15110</name>
</gene>
<accession>A0A0R0ADN9</accession>
<comment type="caution">
    <text evidence="1">The sequence shown here is derived from an EMBL/GenBank/DDBJ whole genome shotgun (WGS) entry which is preliminary data.</text>
</comment>
<dbReference type="AlphaFoldDB" id="A0A0R0ADN9"/>
<dbReference type="RefSeq" id="WP_054658916.1">
    <property type="nucleotide sequence ID" value="NZ_BAZI01000118.1"/>
</dbReference>
<name>A0A0R0ADN9_9GAMM</name>
<reference evidence="1 2" key="1">
    <citation type="submission" date="2015-10" db="EMBL/GenBank/DDBJ databases">
        <title>Genome sequencing and analysis of members of genus Stenotrophomonas.</title>
        <authorList>
            <person name="Patil P.P."/>
            <person name="Midha S."/>
            <person name="Patil P.B."/>
        </authorList>
    </citation>
    <scope>NUCLEOTIDE SEQUENCE [LARGE SCALE GENOMIC DNA]</scope>
    <source>
        <strain evidence="1 2">JCM 9942</strain>
    </source>
</reference>
<sequence length="88" mass="9762">MTAFDLSAVPTEQLLEEVARRCGSSFKPKASGAGGRIRYETKEAWARAKAAEARAAYEVEPDASVKARLMEDMGKYEFLAKRYKDQGV</sequence>